<accession>A0A443JEK6</accession>
<dbReference type="InterPro" id="IPR012328">
    <property type="entry name" value="Chalcone/stilbene_synt_C"/>
</dbReference>
<dbReference type="OrthoDB" id="9786288at2"/>
<dbReference type="SUPFAM" id="SSF53901">
    <property type="entry name" value="Thiolase-like"/>
    <property type="match status" value="1"/>
</dbReference>
<gene>
    <name evidence="6" type="ORF">D8Y23_08630</name>
</gene>
<keyword evidence="2" id="KW-0808">Transferase</keyword>
<name>A0A443JEK6_9MICO</name>
<evidence type="ECO:0000259" key="5">
    <source>
        <dbReference type="Pfam" id="PF02797"/>
    </source>
</evidence>
<dbReference type="Proteomes" id="UP000285970">
    <property type="component" value="Unassembled WGS sequence"/>
</dbReference>
<dbReference type="PANTHER" id="PTHR11877:SF46">
    <property type="entry name" value="TYPE III POLYKETIDE SYNTHASE A"/>
    <property type="match status" value="1"/>
</dbReference>
<dbReference type="Pfam" id="PF00195">
    <property type="entry name" value="Chal_sti_synt_N"/>
    <property type="match status" value="1"/>
</dbReference>
<feature type="domain" description="Chalcone/stilbene synthase N-terminal" evidence="4">
    <location>
        <begin position="3"/>
        <end position="213"/>
    </location>
</feature>
<reference evidence="6 7" key="1">
    <citation type="journal article" date="2018" name="Front. Microbiol.">
        <title>Novel Insights Into Bacterial Dimethylsulfoniopropionate Catabolism in the East China Sea.</title>
        <authorList>
            <person name="Liu J."/>
            <person name="Liu J."/>
            <person name="Zhang S.H."/>
            <person name="Liang J."/>
            <person name="Lin H."/>
            <person name="Song D."/>
            <person name="Yang G.P."/>
            <person name="Todd J.D."/>
            <person name="Zhang X.H."/>
        </authorList>
    </citation>
    <scope>NUCLEOTIDE SEQUENCE [LARGE SCALE GENOMIC DNA]</scope>
    <source>
        <strain evidence="6 7">ZYFD042</strain>
    </source>
</reference>
<protein>
    <submittedName>
        <fullName evidence="6">Type III polyketide synthase</fullName>
    </submittedName>
</protein>
<evidence type="ECO:0000256" key="3">
    <source>
        <dbReference type="PIRSR" id="PIRSR000451-1"/>
    </source>
</evidence>
<dbReference type="InterPro" id="IPR011141">
    <property type="entry name" value="Polyketide_synthase_type-III"/>
</dbReference>
<evidence type="ECO:0000313" key="6">
    <source>
        <dbReference type="EMBL" id="RWR18934.1"/>
    </source>
</evidence>
<dbReference type="EMBL" id="RBZY01000026">
    <property type="protein sequence ID" value="RWR18934.1"/>
    <property type="molecule type" value="Genomic_DNA"/>
</dbReference>
<dbReference type="Gene3D" id="3.40.47.10">
    <property type="match status" value="2"/>
</dbReference>
<dbReference type="AlphaFoldDB" id="A0A443JEK6"/>
<dbReference type="Pfam" id="PF02797">
    <property type="entry name" value="Chal_sti_synt_C"/>
    <property type="match status" value="1"/>
</dbReference>
<dbReference type="GO" id="GO:0016747">
    <property type="term" value="F:acyltransferase activity, transferring groups other than amino-acyl groups"/>
    <property type="evidence" value="ECO:0007669"/>
    <property type="project" value="InterPro"/>
</dbReference>
<comment type="caution">
    <text evidence="6">The sequence shown here is derived from an EMBL/GenBank/DDBJ whole genome shotgun (WGS) entry which is preliminary data.</text>
</comment>
<dbReference type="PIRSF" id="PIRSF000451">
    <property type="entry name" value="PKS_III"/>
    <property type="match status" value="1"/>
</dbReference>
<comment type="similarity">
    <text evidence="1">Belongs to the thiolase-like superfamily. Chalcone/stilbene synthases family.</text>
</comment>
<organism evidence="6 7">
    <name type="scientific">Microbacterium enclense</name>
    <dbReference type="NCBI Taxonomy" id="993073"/>
    <lineage>
        <taxon>Bacteria</taxon>
        <taxon>Bacillati</taxon>
        <taxon>Actinomycetota</taxon>
        <taxon>Actinomycetes</taxon>
        <taxon>Micrococcales</taxon>
        <taxon>Microbacteriaceae</taxon>
        <taxon>Microbacterium</taxon>
    </lineage>
</organism>
<dbReference type="InterPro" id="IPR016039">
    <property type="entry name" value="Thiolase-like"/>
</dbReference>
<dbReference type="RefSeq" id="WP_128217740.1">
    <property type="nucleotide sequence ID" value="NZ_RBZY01000026.1"/>
</dbReference>
<evidence type="ECO:0000256" key="1">
    <source>
        <dbReference type="ARBA" id="ARBA00005531"/>
    </source>
</evidence>
<sequence>MTASILSIGTAVPRTRVAQSALRDLFAAQPGFDRRSQRLVGAAFDAAAIDTRHTVLPQLAGGAADGIAALADGELTMPPTGARNDEYRRTAPALFAEAAEEALAGSGIDRRAVTHVVTVSCTGMFAPGPDYLLVRDLDLSPNVERYHLGFIGCAAAIPAVRLAARIVAADPGAVVLVAAAELCSLHWQTSSDPDQIVAASVFADGAAAAVVTAADPARPGLDLEGFATFVTDDGEKDMAWTVGDSGFKMTLTPEVPRIIGREIAAIAASVLGDLDAIDAWAVHPGGRSILDRVESALSLDATALEPSRDVLRAHGNMSSATLLFILRDILADAARGDGDRVAALAFGPGLTVEAARLVVRRPVA</sequence>
<evidence type="ECO:0000313" key="7">
    <source>
        <dbReference type="Proteomes" id="UP000285970"/>
    </source>
</evidence>
<proteinExistence type="inferred from homology"/>
<dbReference type="GO" id="GO:0030639">
    <property type="term" value="P:polyketide biosynthetic process"/>
    <property type="evidence" value="ECO:0007669"/>
    <property type="project" value="TreeGrafter"/>
</dbReference>
<feature type="active site" description="Acyl-thioester intermediate" evidence="3">
    <location>
        <position position="153"/>
    </location>
</feature>
<dbReference type="CDD" id="cd00831">
    <property type="entry name" value="CHS_like"/>
    <property type="match status" value="1"/>
</dbReference>
<dbReference type="PANTHER" id="PTHR11877">
    <property type="entry name" value="HYDROXYMETHYLGLUTARYL-COA SYNTHASE"/>
    <property type="match status" value="1"/>
</dbReference>
<evidence type="ECO:0000256" key="2">
    <source>
        <dbReference type="ARBA" id="ARBA00022679"/>
    </source>
</evidence>
<evidence type="ECO:0000259" key="4">
    <source>
        <dbReference type="Pfam" id="PF00195"/>
    </source>
</evidence>
<feature type="domain" description="Chalcone/stilbene synthase C-terminal" evidence="5">
    <location>
        <begin position="233"/>
        <end position="355"/>
    </location>
</feature>
<dbReference type="InterPro" id="IPR001099">
    <property type="entry name" value="Chalcone/stilbene_synt_N"/>
</dbReference>